<accession>A0ABX7E847</accession>
<dbReference type="PANTHER" id="PTHR28004:SF2">
    <property type="entry name" value="D-SERINE DEHYDRATASE"/>
    <property type="match status" value="1"/>
</dbReference>
<sequence length="391" mass="44190">MYERYERVFAHVPRPFAFLDMDHLDANIAYVQRYLRDKKIRIATKSVRSLGVLKYIANHFPSFTGWMTFSVSETVFLLKNGFDDCLLGYPTVETEEILQLLPYMRVGKKVIFMVDSLETWERLQQIGKQHEIVFSICLDINVSTNFPFLYFGTKRSPLTEKVALSDLLKKGLTLKNTRVVGVMGYEAQIAGVGDRPHEKWKRGIMPTLKKASTKEVSKWRKAAVEMTEQIAGKLEFVNGGGSGSLLWTAEQEEVTEITVGSAFYFPALFDQHHSLPLKPAAGFGLRVTRQPEQRIIVCHGGGYTASGALSTDKFPQVYLPKGLHYLTNEGPGEVQTPLKATDQIPAIGDTVYFRHAKAGELCERFQLLHTCRGDQLEGQFRTYRGEGECFL</sequence>
<gene>
    <name evidence="2" type="ORF">I5776_04440</name>
</gene>
<name>A0ABX7E847_9BACI</name>
<dbReference type="InterPro" id="IPR029066">
    <property type="entry name" value="PLP-binding_barrel"/>
</dbReference>
<dbReference type="Gene3D" id="3.20.20.10">
    <property type="entry name" value="Alanine racemase"/>
    <property type="match status" value="1"/>
</dbReference>
<dbReference type="PANTHER" id="PTHR28004">
    <property type="entry name" value="ZGC:162816-RELATED"/>
    <property type="match status" value="1"/>
</dbReference>
<protein>
    <submittedName>
        <fullName evidence="2">Alanine racemase</fullName>
    </submittedName>
</protein>
<dbReference type="SUPFAM" id="SSF51419">
    <property type="entry name" value="PLP-binding barrel"/>
    <property type="match status" value="1"/>
</dbReference>
<dbReference type="InterPro" id="IPR001608">
    <property type="entry name" value="Ala_racemase_N"/>
</dbReference>
<feature type="domain" description="Alanine racemase N-terminal" evidence="1">
    <location>
        <begin position="20"/>
        <end position="265"/>
    </location>
</feature>
<reference evidence="2 3" key="1">
    <citation type="submission" date="2020-11" db="EMBL/GenBank/DDBJ databases">
        <title>Taxonomic evaluation of the Bacillus sporothermodurans group of bacteria based on whole genome sequences.</title>
        <authorList>
            <person name="Fiedler G."/>
            <person name="Herbstmann A.-D."/>
            <person name="Doll E."/>
            <person name="Wenning M."/>
            <person name="Brinks E."/>
            <person name="Kabisch J."/>
            <person name="Breitenwieser F."/>
            <person name="Lappann M."/>
            <person name="Boehnlein C."/>
            <person name="Franz C."/>
        </authorList>
    </citation>
    <scope>NUCLEOTIDE SEQUENCE [LARGE SCALE GENOMIC DNA]</scope>
    <source>
        <strain evidence="2 3">JCM 19841</strain>
    </source>
</reference>
<dbReference type="InterPro" id="IPR051466">
    <property type="entry name" value="D-amino_acid_metab_enzyme"/>
</dbReference>
<organism evidence="2 3">
    <name type="scientific">Heyndrickxia vini</name>
    <dbReference type="NCBI Taxonomy" id="1476025"/>
    <lineage>
        <taxon>Bacteria</taxon>
        <taxon>Bacillati</taxon>
        <taxon>Bacillota</taxon>
        <taxon>Bacilli</taxon>
        <taxon>Bacillales</taxon>
        <taxon>Bacillaceae</taxon>
        <taxon>Heyndrickxia</taxon>
    </lineage>
</organism>
<evidence type="ECO:0000313" key="2">
    <source>
        <dbReference type="EMBL" id="QQZ11414.1"/>
    </source>
</evidence>
<dbReference type="Proteomes" id="UP000595691">
    <property type="component" value="Chromosome"/>
</dbReference>
<evidence type="ECO:0000259" key="1">
    <source>
        <dbReference type="Pfam" id="PF01168"/>
    </source>
</evidence>
<keyword evidence="3" id="KW-1185">Reference proteome</keyword>
<proteinExistence type="predicted"/>
<evidence type="ECO:0000313" key="3">
    <source>
        <dbReference type="Proteomes" id="UP000595691"/>
    </source>
</evidence>
<dbReference type="EMBL" id="CP065425">
    <property type="protein sequence ID" value="QQZ11414.1"/>
    <property type="molecule type" value="Genomic_DNA"/>
</dbReference>
<dbReference type="Pfam" id="PF01168">
    <property type="entry name" value="Ala_racemase_N"/>
    <property type="match status" value="1"/>
</dbReference>